<dbReference type="SUPFAM" id="SSF51306">
    <property type="entry name" value="LexA/Signal peptidase"/>
    <property type="match status" value="1"/>
</dbReference>
<gene>
    <name evidence="1" type="ORF">NCTC11388_02784</name>
</gene>
<dbReference type="Gene3D" id="2.10.109.10">
    <property type="entry name" value="Umud Fragment, subunit A"/>
    <property type="match status" value="1"/>
</dbReference>
<organism evidence="1 2">
    <name type="scientific">Sphingobacterium spiritivorum</name>
    <name type="common">Flavobacterium spiritivorum</name>
    <dbReference type="NCBI Taxonomy" id="258"/>
    <lineage>
        <taxon>Bacteria</taxon>
        <taxon>Pseudomonadati</taxon>
        <taxon>Bacteroidota</taxon>
        <taxon>Sphingobacteriia</taxon>
        <taxon>Sphingobacteriales</taxon>
        <taxon>Sphingobacteriaceae</taxon>
        <taxon>Sphingobacterium</taxon>
    </lineage>
</organism>
<dbReference type="EMBL" id="UGYW01000002">
    <property type="protein sequence ID" value="SUJ18465.1"/>
    <property type="molecule type" value="Genomic_DNA"/>
</dbReference>
<name>A0A380CDS3_SPHSI</name>
<proteinExistence type="predicted"/>
<dbReference type="Proteomes" id="UP000254893">
    <property type="component" value="Unassembled WGS sequence"/>
</dbReference>
<dbReference type="InterPro" id="IPR036286">
    <property type="entry name" value="LexA/Signal_pep-like_sf"/>
</dbReference>
<reference evidence="1 2" key="1">
    <citation type="submission" date="2018-06" db="EMBL/GenBank/DDBJ databases">
        <authorList>
            <consortium name="Pathogen Informatics"/>
            <person name="Doyle S."/>
        </authorList>
    </citation>
    <scope>NUCLEOTIDE SEQUENCE [LARGE SCALE GENOMIC DNA]</scope>
    <source>
        <strain evidence="1 2">NCTC11388</strain>
    </source>
</reference>
<sequence>MLKNLKLASEEKYIDDQYAAQALGLDKSAFSKMWRKTPEEAKRFRPAKISKIKKAFPEYNIEWLLGRSDIKFIKDVLEFPHNQLPKLLNISNTRSLGEISNDEMSIFDNEGNTKFYEISPGIYRMKVPIIPETAKAGYLTGFADAEHLDQEYIVTTVHKYHKGVYKAFRVVGDSMDADRRTTFVHGDIIIGREIRQELWTSRFHTHKYPFYAFVTQSDGIIFKELIDHDVEKGIITLHSLNEDRDTYPDFTLNLEDVAFIYNIVKREVEI</sequence>
<evidence type="ECO:0000313" key="2">
    <source>
        <dbReference type="Proteomes" id="UP000254893"/>
    </source>
</evidence>
<dbReference type="RefSeq" id="WP_115170525.1">
    <property type="nucleotide sequence ID" value="NZ_UGYW01000002.1"/>
</dbReference>
<dbReference type="AlphaFoldDB" id="A0A380CDS3"/>
<accession>A0A380CDS3</accession>
<evidence type="ECO:0000313" key="1">
    <source>
        <dbReference type="EMBL" id="SUJ18465.1"/>
    </source>
</evidence>
<protein>
    <submittedName>
        <fullName evidence="1">Uncharacterized protein</fullName>
    </submittedName>
</protein>